<comment type="caution">
    <text evidence="5">The sequence shown here is derived from an EMBL/GenBank/DDBJ whole genome shotgun (WGS) entry which is preliminary data.</text>
</comment>
<proteinExistence type="predicted"/>
<dbReference type="InterPro" id="IPR009057">
    <property type="entry name" value="Homeodomain-like_sf"/>
</dbReference>
<dbReference type="InterPro" id="IPR018060">
    <property type="entry name" value="HTH_AraC"/>
</dbReference>
<sequence>MTEPYLFEAICPHEFDDCLQSGGAAGWAYRRSPSRCTLETAYWEGPTAPYGKAHFHNEAQMVFALSGRREFIVGSRLYVVHAGQCLLIPAGHLHRSTPSGNWPTRCLNLYVPQSEVALLCESMKISPDTRTEKGEVSDVVLSSLMILSDTQSKFRDVSTLAAAFGYSREAFSRKFSREAGIGPAEFSLLARLNRARALLRDGSPAALTALECGFADQSHMGRHFLRTFGVSPGQYARG</sequence>
<dbReference type="SUPFAM" id="SSF46689">
    <property type="entry name" value="Homeodomain-like"/>
    <property type="match status" value="1"/>
</dbReference>
<dbReference type="InterPro" id="IPR013096">
    <property type="entry name" value="Cupin_2"/>
</dbReference>
<dbReference type="Gene3D" id="2.60.120.10">
    <property type="entry name" value="Jelly Rolls"/>
    <property type="match status" value="1"/>
</dbReference>
<dbReference type="Pfam" id="PF07883">
    <property type="entry name" value="Cupin_2"/>
    <property type="match status" value="1"/>
</dbReference>
<keyword evidence="2" id="KW-0238">DNA-binding</keyword>
<dbReference type="InterPro" id="IPR014710">
    <property type="entry name" value="RmlC-like_jellyroll"/>
</dbReference>
<organism evidence="5 6">
    <name type="scientific">Paraburkholderia caledonica</name>
    <dbReference type="NCBI Taxonomy" id="134536"/>
    <lineage>
        <taxon>Bacteria</taxon>
        <taxon>Pseudomonadati</taxon>
        <taxon>Pseudomonadota</taxon>
        <taxon>Betaproteobacteria</taxon>
        <taxon>Burkholderiales</taxon>
        <taxon>Burkholderiaceae</taxon>
        <taxon>Paraburkholderia</taxon>
    </lineage>
</organism>
<evidence type="ECO:0000313" key="5">
    <source>
        <dbReference type="EMBL" id="MDP9651038.1"/>
    </source>
</evidence>
<evidence type="ECO:0000313" key="6">
    <source>
        <dbReference type="Proteomes" id="UP001229486"/>
    </source>
</evidence>
<dbReference type="RefSeq" id="WP_392395758.1">
    <property type="nucleotide sequence ID" value="NZ_JAURTK010000015.1"/>
</dbReference>
<evidence type="ECO:0000256" key="1">
    <source>
        <dbReference type="ARBA" id="ARBA00023015"/>
    </source>
</evidence>
<dbReference type="Gene3D" id="1.10.10.60">
    <property type="entry name" value="Homeodomain-like"/>
    <property type="match status" value="1"/>
</dbReference>
<evidence type="ECO:0000256" key="2">
    <source>
        <dbReference type="ARBA" id="ARBA00023125"/>
    </source>
</evidence>
<feature type="domain" description="HTH araC/xylS-type" evidence="4">
    <location>
        <begin position="141"/>
        <end position="238"/>
    </location>
</feature>
<dbReference type="Pfam" id="PF12833">
    <property type="entry name" value="HTH_18"/>
    <property type="match status" value="1"/>
</dbReference>
<dbReference type="SMART" id="SM00342">
    <property type="entry name" value="HTH_ARAC"/>
    <property type="match status" value="1"/>
</dbReference>
<dbReference type="EMBL" id="JAURTK010000015">
    <property type="protein sequence ID" value="MDP9651038.1"/>
    <property type="molecule type" value="Genomic_DNA"/>
</dbReference>
<gene>
    <name evidence="5" type="ORF">J2793_006513</name>
</gene>
<evidence type="ECO:0000259" key="4">
    <source>
        <dbReference type="PROSITE" id="PS01124"/>
    </source>
</evidence>
<keyword evidence="1" id="KW-0805">Transcription regulation</keyword>
<dbReference type="GO" id="GO:0003700">
    <property type="term" value="F:DNA-binding transcription factor activity"/>
    <property type="evidence" value="ECO:0007669"/>
    <property type="project" value="InterPro"/>
</dbReference>
<accession>A0AB73ILZ2</accession>
<evidence type="ECO:0000256" key="3">
    <source>
        <dbReference type="ARBA" id="ARBA00023163"/>
    </source>
</evidence>
<dbReference type="InterPro" id="IPR011051">
    <property type="entry name" value="RmlC_Cupin_sf"/>
</dbReference>
<reference evidence="5" key="1">
    <citation type="submission" date="2023-07" db="EMBL/GenBank/DDBJ databases">
        <title>Sorghum-associated microbial communities from plants grown in Nebraska, USA.</title>
        <authorList>
            <person name="Schachtman D."/>
        </authorList>
    </citation>
    <scope>NUCLEOTIDE SEQUENCE</scope>
    <source>
        <strain evidence="5">DS1061</strain>
    </source>
</reference>
<keyword evidence="3" id="KW-0804">Transcription</keyword>
<dbReference type="SUPFAM" id="SSF51182">
    <property type="entry name" value="RmlC-like cupins"/>
    <property type="match status" value="1"/>
</dbReference>
<protein>
    <submittedName>
        <fullName evidence="5">AraC-like DNA-binding protein</fullName>
    </submittedName>
</protein>
<dbReference type="PANTHER" id="PTHR46796">
    <property type="entry name" value="HTH-TYPE TRANSCRIPTIONAL ACTIVATOR RHAS-RELATED"/>
    <property type="match status" value="1"/>
</dbReference>
<dbReference type="PROSITE" id="PS01124">
    <property type="entry name" value="HTH_ARAC_FAMILY_2"/>
    <property type="match status" value="1"/>
</dbReference>
<dbReference type="InterPro" id="IPR050204">
    <property type="entry name" value="AraC_XylS_family_regulators"/>
</dbReference>
<name>A0AB73ILZ2_9BURK</name>
<dbReference type="Proteomes" id="UP001229486">
    <property type="component" value="Unassembled WGS sequence"/>
</dbReference>
<dbReference type="AlphaFoldDB" id="A0AB73ILZ2"/>
<dbReference type="GO" id="GO:0043565">
    <property type="term" value="F:sequence-specific DNA binding"/>
    <property type="evidence" value="ECO:0007669"/>
    <property type="project" value="InterPro"/>
</dbReference>